<comment type="caution">
    <text evidence="3">The sequence shown here is derived from an EMBL/GenBank/DDBJ whole genome shotgun (WGS) entry which is preliminary data.</text>
</comment>
<dbReference type="Gene3D" id="3.30.70.1060">
    <property type="entry name" value="Dimeric alpha+beta barrel"/>
    <property type="match status" value="1"/>
</dbReference>
<sequence length="199" mass="21925">MANYIIYFNAPWCGDHTEEWFQSRVEPSSAVSREMMDAGVWVFGGGLADGHTVHSADATSGTAVVTDGPYVETKEHIGGFVVIDVPDVETAKYWAGRLAEGCGWPQEVRGPVCRFRRSQYRTTNVQRITHAGRVAAAYGRSDSHRRARRAFQRPNRSTTGLSELDTVSVARDLATLTGPVASTSCARSQRASFRRVCLR</sequence>
<evidence type="ECO:0000313" key="3">
    <source>
        <dbReference type="EMBL" id="TQL68869.1"/>
    </source>
</evidence>
<dbReference type="RefSeq" id="WP_141780800.1">
    <property type="nucleotide sequence ID" value="NZ_VFOV01000001.1"/>
</dbReference>
<organism evidence="3 4">
    <name type="scientific">Nocardioides albertanoniae</name>
    <dbReference type="NCBI Taxonomy" id="1175486"/>
    <lineage>
        <taxon>Bacteria</taxon>
        <taxon>Bacillati</taxon>
        <taxon>Actinomycetota</taxon>
        <taxon>Actinomycetes</taxon>
        <taxon>Propionibacteriales</taxon>
        <taxon>Nocardioidaceae</taxon>
        <taxon>Nocardioides</taxon>
    </lineage>
</organism>
<accession>A0A543A8K6</accession>
<name>A0A543A8K6_9ACTN</name>
<dbReference type="OrthoDB" id="3212458at2"/>
<dbReference type="InterPro" id="IPR005545">
    <property type="entry name" value="YCII"/>
</dbReference>
<evidence type="ECO:0000259" key="2">
    <source>
        <dbReference type="Pfam" id="PF03795"/>
    </source>
</evidence>
<dbReference type="InterPro" id="IPR011008">
    <property type="entry name" value="Dimeric_a/b-barrel"/>
</dbReference>
<feature type="domain" description="YCII-related" evidence="2">
    <location>
        <begin position="33"/>
        <end position="97"/>
    </location>
</feature>
<dbReference type="Pfam" id="PF03795">
    <property type="entry name" value="YCII"/>
    <property type="match status" value="1"/>
</dbReference>
<dbReference type="AlphaFoldDB" id="A0A543A8K6"/>
<protein>
    <recommendedName>
        <fullName evidence="2">YCII-related domain-containing protein</fullName>
    </recommendedName>
</protein>
<dbReference type="PANTHER" id="PTHR35174:SF3">
    <property type="entry name" value="BLL7171 PROTEIN"/>
    <property type="match status" value="1"/>
</dbReference>
<proteinExistence type="inferred from homology"/>
<keyword evidence="4" id="KW-1185">Reference proteome</keyword>
<dbReference type="SUPFAM" id="SSF54909">
    <property type="entry name" value="Dimeric alpha+beta barrel"/>
    <property type="match status" value="1"/>
</dbReference>
<gene>
    <name evidence="3" type="ORF">FB381_2768</name>
</gene>
<comment type="similarity">
    <text evidence="1">Belongs to the YciI family.</text>
</comment>
<dbReference type="Proteomes" id="UP000320209">
    <property type="component" value="Unassembled WGS sequence"/>
</dbReference>
<evidence type="ECO:0000256" key="1">
    <source>
        <dbReference type="ARBA" id="ARBA00007689"/>
    </source>
</evidence>
<dbReference type="PANTHER" id="PTHR35174">
    <property type="entry name" value="BLL7171 PROTEIN-RELATED"/>
    <property type="match status" value="1"/>
</dbReference>
<reference evidence="3 4" key="1">
    <citation type="submission" date="2019-06" db="EMBL/GenBank/DDBJ databases">
        <title>Sequencing the genomes of 1000 actinobacteria strains.</title>
        <authorList>
            <person name="Klenk H.-P."/>
        </authorList>
    </citation>
    <scope>NUCLEOTIDE SEQUENCE [LARGE SCALE GENOMIC DNA]</scope>
    <source>
        <strain evidence="3 4">DSM 25218</strain>
    </source>
</reference>
<evidence type="ECO:0000313" key="4">
    <source>
        <dbReference type="Proteomes" id="UP000320209"/>
    </source>
</evidence>
<dbReference type="EMBL" id="VFOV01000001">
    <property type="protein sequence ID" value="TQL68869.1"/>
    <property type="molecule type" value="Genomic_DNA"/>
</dbReference>